<reference evidence="2" key="1">
    <citation type="submission" date="2016-10" db="EMBL/GenBank/DDBJ databases">
        <title>Sequence of Gallionella enrichment culture.</title>
        <authorList>
            <person name="Poehlein A."/>
            <person name="Muehling M."/>
            <person name="Daniel R."/>
        </authorList>
    </citation>
    <scope>NUCLEOTIDE SEQUENCE</scope>
</reference>
<dbReference type="AlphaFoldDB" id="A0A1J5QAV4"/>
<feature type="compositionally biased region" description="Basic and acidic residues" evidence="1">
    <location>
        <begin position="261"/>
        <end position="277"/>
    </location>
</feature>
<feature type="region of interest" description="Disordered" evidence="1">
    <location>
        <begin position="34"/>
        <end position="98"/>
    </location>
</feature>
<sequence length="476" mass="51888">MMVAVIALRRYALGHATTPSSTRHRRHALRRLRQHGRKCPAGSRRGRDGQRQFRRPHCHGGGRCRGGQADPGGDPGRLQRQRDRRPGKRRTRKRPRRRLALSSITAQILVRPGGRRPGAGRRLSRHAGIGQPSLDANGIALAGGADPGGHAGLRPAVFHRHVESPACRPRHHGHPDRARHGRCLGLFGAGHLRSRAVPGRHGRAVLGCDSGGHRPGRAGTGAGDACTRPGVGGGETPDRPQAENGARGTRRAGNRPAADGGRAERHPAGAAGRKDRGGWSGHRRPFQHRCLDADRRTDAGGNIRRQHGHRRHAQQVRRLSLPRHARRPRHGAGTHHRTGAAGARGKTGDRTAGGSRRRRIRAGRAGHRRRHFCRVVFHRPGTPSQLRHDRCSVGAGHRLPMCPRPGYPDGGDGRRRQGGGIRHPHSQRQRPAAGRAADLHRAGQDRHGDRRPAERDRRDRCRRPGTGQRAATGGES</sequence>
<evidence type="ECO:0000313" key="2">
    <source>
        <dbReference type="EMBL" id="OIQ80322.1"/>
    </source>
</evidence>
<feature type="compositionally biased region" description="Gly residues" evidence="1">
    <location>
        <begin position="63"/>
        <end position="75"/>
    </location>
</feature>
<feature type="compositionally biased region" description="Basic and acidic residues" evidence="1">
    <location>
        <begin position="289"/>
        <end position="298"/>
    </location>
</feature>
<proteinExistence type="predicted"/>
<feature type="region of interest" description="Disordered" evidence="1">
    <location>
        <begin position="380"/>
        <end position="476"/>
    </location>
</feature>
<comment type="caution">
    <text evidence="2">The sequence shown here is derived from an EMBL/GenBank/DDBJ whole genome shotgun (WGS) entry which is preliminary data.</text>
</comment>
<evidence type="ECO:0000256" key="1">
    <source>
        <dbReference type="SAM" id="MobiDB-lite"/>
    </source>
</evidence>
<dbReference type="EMBL" id="MLJW01001077">
    <property type="protein sequence ID" value="OIQ80322.1"/>
    <property type="molecule type" value="Genomic_DNA"/>
</dbReference>
<feature type="compositionally biased region" description="Low complexity" evidence="1">
    <location>
        <begin position="339"/>
        <end position="354"/>
    </location>
</feature>
<name>A0A1J5QAV4_9ZZZZ</name>
<feature type="region of interest" description="Disordered" evidence="1">
    <location>
        <begin position="111"/>
        <end position="131"/>
    </location>
</feature>
<accession>A0A1J5QAV4</accession>
<feature type="compositionally biased region" description="Basic residues" evidence="1">
    <location>
        <begin position="52"/>
        <end position="62"/>
    </location>
</feature>
<feature type="compositionally biased region" description="Basic and acidic residues" evidence="1">
    <location>
        <begin position="437"/>
        <end position="459"/>
    </location>
</feature>
<organism evidence="2">
    <name type="scientific">mine drainage metagenome</name>
    <dbReference type="NCBI Taxonomy" id="410659"/>
    <lineage>
        <taxon>unclassified sequences</taxon>
        <taxon>metagenomes</taxon>
        <taxon>ecological metagenomes</taxon>
    </lineage>
</organism>
<feature type="compositionally biased region" description="Basic residues" evidence="1">
    <location>
        <begin position="82"/>
        <end position="98"/>
    </location>
</feature>
<feature type="compositionally biased region" description="Basic residues" evidence="1">
    <location>
        <begin position="355"/>
        <end position="367"/>
    </location>
</feature>
<protein>
    <submittedName>
        <fullName evidence="2">Uncharacterized protein</fullName>
    </submittedName>
</protein>
<gene>
    <name evidence="2" type="ORF">GALL_379280</name>
</gene>
<feature type="compositionally biased region" description="Basic residues" evidence="1">
    <location>
        <begin position="304"/>
        <end position="338"/>
    </location>
</feature>
<feature type="region of interest" description="Disordered" evidence="1">
    <location>
        <begin position="208"/>
        <end position="367"/>
    </location>
</feature>